<dbReference type="AlphaFoldDB" id="A0A561W2S4"/>
<name>A0A561W2S4_9ACTN</name>
<dbReference type="InterPro" id="IPR005801">
    <property type="entry name" value="ADC_synthase"/>
</dbReference>
<evidence type="ECO:0000259" key="1">
    <source>
        <dbReference type="Pfam" id="PF00425"/>
    </source>
</evidence>
<dbReference type="Pfam" id="PF00425">
    <property type="entry name" value="Chorismate_bind"/>
    <property type="match status" value="1"/>
</dbReference>
<dbReference type="PANTHER" id="PTHR11236:SF9">
    <property type="entry name" value="ANTHRANILATE SYNTHASE COMPONENT 1"/>
    <property type="match status" value="1"/>
</dbReference>
<dbReference type="PANTHER" id="PTHR11236">
    <property type="entry name" value="AMINOBENZOATE/ANTHRANILATE SYNTHASE"/>
    <property type="match status" value="1"/>
</dbReference>
<dbReference type="Gene3D" id="3.60.120.10">
    <property type="entry name" value="Anthranilate synthase"/>
    <property type="match status" value="1"/>
</dbReference>
<proteinExistence type="predicted"/>
<comment type="caution">
    <text evidence="2">The sequence shown here is derived from an EMBL/GenBank/DDBJ whole genome shotgun (WGS) entry which is preliminary data.</text>
</comment>
<evidence type="ECO:0000313" key="2">
    <source>
        <dbReference type="EMBL" id="TWG18146.1"/>
    </source>
</evidence>
<dbReference type="GO" id="GO:0000162">
    <property type="term" value="P:L-tryptophan biosynthetic process"/>
    <property type="evidence" value="ECO:0007669"/>
    <property type="project" value="TreeGrafter"/>
</dbReference>
<dbReference type="InterPro" id="IPR015890">
    <property type="entry name" value="Chorismate_C"/>
</dbReference>
<feature type="domain" description="Chorismate-utilising enzyme C-terminal" evidence="1">
    <location>
        <begin position="161"/>
        <end position="406"/>
    </location>
</feature>
<evidence type="ECO:0000313" key="3">
    <source>
        <dbReference type="Proteomes" id="UP000317685"/>
    </source>
</evidence>
<dbReference type="RefSeq" id="WP_145781746.1">
    <property type="nucleotide sequence ID" value="NZ_VIWZ01000001.1"/>
</dbReference>
<dbReference type="InterPro" id="IPR019999">
    <property type="entry name" value="Anth_synth_I-like"/>
</dbReference>
<dbReference type="OrthoDB" id="3518032at2"/>
<accession>A0A561W2S4</accession>
<keyword evidence="3" id="KW-1185">Reference proteome</keyword>
<gene>
    <name evidence="2" type="ORF">FHU34_113492</name>
</gene>
<dbReference type="SUPFAM" id="SSF56322">
    <property type="entry name" value="ADC synthase"/>
    <property type="match status" value="1"/>
</dbReference>
<reference evidence="2 3" key="1">
    <citation type="submission" date="2019-06" db="EMBL/GenBank/DDBJ databases">
        <title>Sequencing the genomes of 1000 actinobacteria strains.</title>
        <authorList>
            <person name="Klenk H.-P."/>
        </authorList>
    </citation>
    <scope>NUCLEOTIDE SEQUENCE [LARGE SCALE GENOMIC DNA]</scope>
    <source>
        <strain evidence="2 3">DSM 45885</strain>
    </source>
</reference>
<dbReference type="Proteomes" id="UP000317685">
    <property type="component" value="Unassembled WGS sequence"/>
</dbReference>
<protein>
    <submittedName>
        <fullName evidence="2">Para-aminobenzoate synthetase component 1</fullName>
    </submittedName>
</protein>
<organism evidence="2 3">
    <name type="scientific">Micromonospora taraxaci</name>
    <dbReference type="NCBI Taxonomy" id="1316803"/>
    <lineage>
        <taxon>Bacteria</taxon>
        <taxon>Bacillati</taxon>
        <taxon>Actinomycetota</taxon>
        <taxon>Actinomycetes</taxon>
        <taxon>Micromonosporales</taxon>
        <taxon>Micromonosporaceae</taxon>
        <taxon>Micromonospora</taxon>
    </lineage>
</organism>
<dbReference type="PRINTS" id="PR00095">
    <property type="entry name" value="ANTSNTHASEI"/>
</dbReference>
<dbReference type="EMBL" id="VIWZ01000001">
    <property type="protein sequence ID" value="TWG18146.1"/>
    <property type="molecule type" value="Genomic_DNA"/>
</dbReference>
<sequence length="417" mass="43235">MRKVEPYGVETLPQVYAADRGTAGLAADRGTAASIDVPAAPATCRGALTERARLQWHLRDGGDPAALAEEFLAAHGLALHDLSRPATARHDGSGVCGAAFYLSAAAGAHLAGAPTTAPEPAPTLPDLTVVVYGHHQTPADPAGRPASAWWLGEWIESWTRRQHADAVTSVRAAIGRGDVYQTNLVGHAAARYTGDPLPALRRLGALPGARYGGVLTGDGWAIGCASPETLIEVTEGQLITRPIKGTRPATAAGRAELLASAKERAEHVMIVDLERNDLARIARTGTVTVDDLFTVRRWCDLWQAESTVRAAAADGLGLADLLRATCPGGSVTGAPKRAALTQINALEPVGRGASMGALGWVAPGRVDLGLTIRTAAADGQHLHTWAGGGITWDSDPTAEVAEAAAKTAPIRATLAGR</sequence>
<dbReference type="GeneID" id="300129031"/>